<dbReference type="Pfam" id="PF00535">
    <property type="entry name" value="Glycos_transf_2"/>
    <property type="match status" value="1"/>
</dbReference>
<dbReference type="EMBL" id="CP003257">
    <property type="protein sequence ID" value="AEX84529.1"/>
    <property type="molecule type" value="Genomic_DNA"/>
</dbReference>
<protein>
    <submittedName>
        <fullName evidence="2">Glycosyl transferase</fullName>
    </submittedName>
</protein>
<dbReference type="SUPFAM" id="SSF48452">
    <property type="entry name" value="TPR-like"/>
    <property type="match status" value="1"/>
</dbReference>
<name>H2J2T5_MARPK</name>
<dbReference type="InterPro" id="IPR001173">
    <property type="entry name" value="Glyco_trans_2-like"/>
</dbReference>
<dbReference type="GO" id="GO:0016740">
    <property type="term" value="F:transferase activity"/>
    <property type="evidence" value="ECO:0007669"/>
    <property type="project" value="UniProtKB-KW"/>
</dbReference>
<dbReference type="Gene3D" id="3.90.550.10">
    <property type="entry name" value="Spore Coat Polysaccharide Biosynthesis Protein SpsA, Chain A"/>
    <property type="match status" value="1"/>
</dbReference>
<dbReference type="AlphaFoldDB" id="H2J2T5"/>
<dbReference type="Pfam" id="PF13181">
    <property type="entry name" value="TPR_8"/>
    <property type="match status" value="2"/>
</dbReference>
<dbReference type="PANTHER" id="PTHR43630:SF2">
    <property type="entry name" value="GLYCOSYLTRANSFERASE"/>
    <property type="match status" value="1"/>
</dbReference>
<dbReference type="Proteomes" id="UP000007161">
    <property type="component" value="Chromosome"/>
</dbReference>
<dbReference type="RefSeq" id="WP_014295601.1">
    <property type="nucleotide sequence ID" value="NC_016751.1"/>
</dbReference>
<dbReference type="SUPFAM" id="SSF53448">
    <property type="entry name" value="Nucleotide-diphospho-sugar transferases"/>
    <property type="match status" value="1"/>
</dbReference>
<evidence type="ECO:0000259" key="1">
    <source>
        <dbReference type="Pfam" id="PF00535"/>
    </source>
</evidence>
<dbReference type="Gene3D" id="1.25.40.10">
    <property type="entry name" value="Tetratricopeptide repeat domain"/>
    <property type="match status" value="2"/>
</dbReference>
<feature type="domain" description="Glycosyltransferase 2-like" evidence="1">
    <location>
        <begin position="7"/>
        <end position="151"/>
    </location>
</feature>
<dbReference type="HOGENOM" id="CLU_328661_0_0_0"/>
<dbReference type="KEGG" id="mpz:Marpi_0071"/>
<proteinExistence type="predicted"/>
<dbReference type="eggNOG" id="COG0463">
    <property type="taxonomic scope" value="Bacteria"/>
</dbReference>
<dbReference type="InterPro" id="IPR029044">
    <property type="entry name" value="Nucleotide-diphossugar_trans"/>
</dbReference>
<reference evidence="2 3" key="1">
    <citation type="journal article" date="2012" name="J. Bacteriol.">
        <title>Complete Genome Sequence of the Thermophilic, Piezophilic, Heterotrophic Bacterium Marinitoga piezophila KA3.</title>
        <authorList>
            <person name="Lucas S."/>
            <person name="Han J."/>
            <person name="Lapidus A."/>
            <person name="Cheng J.F."/>
            <person name="Goodwin L.A."/>
            <person name="Pitluck S."/>
            <person name="Peters L."/>
            <person name="Mikhailova N."/>
            <person name="Teshima H."/>
            <person name="Detter J.C."/>
            <person name="Han C."/>
            <person name="Tapia R."/>
            <person name="Land M."/>
            <person name="Hauser L."/>
            <person name="Kyrpides N.C."/>
            <person name="Ivanova N."/>
            <person name="Pagani I."/>
            <person name="Vannier P."/>
            <person name="Oger P."/>
            <person name="Bartlett D.H."/>
            <person name="Noll K.M."/>
            <person name="Woyke T."/>
            <person name="Jebbar M."/>
        </authorList>
    </citation>
    <scope>NUCLEOTIDE SEQUENCE [LARGE SCALE GENOMIC DNA]</scope>
    <source>
        <strain evidence="3">DSM 14283 / JCM 11233 / KA3</strain>
    </source>
</reference>
<evidence type="ECO:0000313" key="2">
    <source>
        <dbReference type="EMBL" id="AEX84529.1"/>
    </source>
</evidence>
<reference evidence="3" key="2">
    <citation type="submission" date="2012-01" db="EMBL/GenBank/DDBJ databases">
        <title>Complete sequence of chromosome of Marinitoga piezophila KA3.</title>
        <authorList>
            <person name="Lucas S."/>
            <person name="Han J."/>
            <person name="Lapidus A."/>
            <person name="Cheng J.-F."/>
            <person name="Goodwin L."/>
            <person name="Pitluck S."/>
            <person name="Peters L."/>
            <person name="Mikhailova N."/>
            <person name="Teshima H."/>
            <person name="Detter J.C."/>
            <person name="Han C."/>
            <person name="Tapia R."/>
            <person name="Land M."/>
            <person name="Hauser L."/>
            <person name="Kyrpides N."/>
            <person name="Ivanova N."/>
            <person name="Pagani I."/>
            <person name="Jebbar M."/>
            <person name="Vannier P."/>
            <person name="Oger P."/>
            <person name="Cario A."/>
            <person name="Bartlett D."/>
            <person name="Noll K.M."/>
            <person name="Woyke T."/>
        </authorList>
    </citation>
    <scope>NUCLEOTIDE SEQUENCE [LARGE SCALE GENOMIC DNA]</scope>
    <source>
        <strain evidence="3">DSM 14283 / JCM 11233 / KA3</strain>
    </source>
</reference>
<keyword evidence="2" id="KW-0808">Transferase</keyword>
<dbReference type="InterPro" id="IPR019734">
    <property type="entry name" value="TPR_rpt"/>
</dbReference>
<dbReference type="PANTHER" id="PTHR43630">
    <property type="entry name" value="POLY-BETA-1,6-N-ACETYL-D-GLUCOSAMINE SYNTHASE"/>
    <property type="match status" value="1"/>
</dbReference>
<dbReference type="InterPro" id="IPR011990">
    <property type="entry name" value="TPR-like_helical_dom_sf"/>
</dbReference>
<gene>
    <name evidence="2" type="ordered locus">Marpi_0071</name>
</gene>
<keyword evidence="3" id="KW-1185">Reference proteome</keyword>
<dbReference type="CDD" id="cd02511">
    <property type="entry name" value="Beta4Glucosyltransferase"/>
    <property type="match status" value="1"/>
</dbReference>
<accession>H2J2T5</accession>
<evidence type="ECO:0000313" key="3">
    <source>
        <dbReference type="Proteomes" id="UP000007161"/>
    </source>
</evidence>
<sequence length="867" mass="103701">MKKGLISACIMAKNEEQNITRCLESIKDFCDEIIFVDTGSTDNTVEIAKKYTDKIYFFPWNGNFSDARNETLKYATSEWVFIVDADEEASEKLKNNIRSFLENLEKDIVAVYIPTINYMDFDKKTTEIASTARFFRNGKVKYENIVHNQPIYKGKQVKVDFPLYHYGYIWTRLRRKQKTERTLALIEKYLKENPNDIYYLIQYMKTLSIANKYIEKMKIGKKVAEMLSEKLRKGNYKPIPMEVEFMFLWGVELMNKGYWEDAIKWFNIGTKWNLDCYYGLMNVYYNKRDWKNLKQVSLEFIKYLNIFENRKSEITWSMQSLFKKNEGIIYLALSKIKESDFNKIEKIIEEIDYQKNTNKILTLLEITFDTFISAKTMKEKEIILYILEKLIEGIPNNIQYYPENHIKWIKRIKTFFDNLKNDPYEFLIFLVENFENEKNIVGLLLSYGDNLFELRDYEKVLKTFLKIRRLRREASDKEKGVIELLIGDALVKMGRFNEAKNKYKKAVEFEKSLAKFVQVLIEDILTQMNPEEIIPAYIDLRDEMNQKIEMIFELKSFNKNELSIYDYYLGKVFIPLKFNYALKISYNKEFDEAYEKILLQIFDSIKDNKKFKAFIGLRLYHYYRKNKKFKNAKKYLLSALELNPIIADLKGGHYNYTGFYYEKNIEETEDKIIDVVNLGEIMSLLPVVNPVRCWYESENKGIFYVSPQPEYNSIYALDKFLKKFTNYFDTIFQNPLNSNELKYNISRAIKGKTLEINTKEKIFVGERITIENNEYIEDRKIKEIYDSIIYLNPEYSRNIFEDIKYLKEKFKENLILVFNLDKNLLDRDPRVLNIINIMKLDKFIETIGKPYESKIIADKYLYIHYKK</sequence>
<dbReference type="OrthoDB" id="9815923at2"/>
<dbReference type="STRING" id="443254.Marpi_0071"/>
<organism evidence="2 3">
    <name type="scientific">Marinitoga piezophila (strain DSM 14283 / JCM 11233 / KA3)</name>
    <dbReference type="NCBI Taxonomy" id="443254"/>
    <lineage>
        <taxon>Bacteria</taxon>
        <taxon>Thermotogati</taxon>
        <taxon>Thermotogota</taxon>
        <taxon>Thermotogae</taxon>
        <taxon>Petrotogales</taxon>
        <taxon>Petrotogaceae</taxon>
        <taxon>Marinitoga</taxon>
    </lineage>
</organism>